<dbReference type="Proteomes" id="UP000694523">
    <property type="component" value="Unplaced"/>
</dbReference>
<evidence type="ECO:0000256" key="2">
    <source>
        <dbReference type="ARBA" id="ARBA00009237"/>
    </source>
</evidence>
<name>A0A8C6S6R9_9GOBI</name>
<dbReference type="Gene3D" id="2.70.170.10">
    <property type="entry name" value="Neurotransmitter-gated ion-channel ligand-binding domain"/>
    <property type="match status" value="1"/>
</dbReference>
<dbReference type="InterPro" id="IPR038050">
    <property type="entry name" value="Neuro_actylchol_rec"/>
</dbReference>
<dbReference type="InterPro" id="IPR036719">
    <property type="entry name" value="Neuro-gated_channel_TM_sf"/>
</dbReference>
<dbReference type="InterPro" id="IPR018000">
    <property type="entry name" value="Neurotransmitter_ion_chnl_CS"/>
</dbReference>
<dbReference type="FunFam" id="1.20.58.390:FF:000001">
    <property type="entry name" value="Neuronal nicotinic acetylcholine receptor subunit 3"/>
    <property type="match status" value="1"/>
</dbReference>
<feature type="region of interest" description="Disordered" evidence="19">
    <location>
        <begin position="367"/>
        <end position="386"/>
    </location>
</feature>
<accession>A0A8C6S6R9</accession>
<keyword evidence="14" id="KW-0628">Postsynaptic cell membrane</keyword>
<evidence type="ECO:0000259" key="21">
    <source>
        <dbReference type="Pfam" id="PF02932"/>
    </source>
</evidence>
<feature type="transmembrane region" description="Helical" evidence="18">
    <location>
        <begin position="234"/>
        <end position="257"/>
    </location>
</feature>
<keyword evidence="15" id="KW-1071">Ligand-gated ion channel</keyword>
<comment type="similarity">
    <text evidence="2">Belongs to the ligand-gated ion channel (TC 1.A.9) family. Acetylcholine receptor (TC 1.A.9.1) subfamily.</text>
</comment>
<proteinExistence type="inferred from homology"/>
<dbReference type="Pfam" id="PF02932">
    <property type="entry name" value="Neur_chan_memb"/>
    <property type="match status" value="1"/>
</dbReference>
<dbReference type="GO" id="GO:0022848">
    <property type="term" value="F:acetylcholine-gated monoatomic cation-selective channel activity"/>
    <property type="evidence" value="ECO:0007669"/>
    <property type="project" value="InterPro"/>
</dbReference>
<evidence type="ECO:0000256" key="12">
    <source>
        <dbReference type="ARBA" id="ARBA00023170"/>
    </source>
</evidence>
<feature type="transmembrane region" description="Helical" evidence="18">
    <location>
        <begin position="439"/>
        <end position="464"/>
    </location>
</feature>
<dbReference type="InterPro" id="IPR002394">
    <property type="entry name" value="Nicotinic_acetylcholine_rcpt"/>
</dbReference>
<evidence type="ECO:0000256" key="5">
    <source>
        <dbReference type="ARBA" id="ARBA00022692"/>
    </source>
</evidence>
<keyword evidence="8" id="KW-0770">Synapse</keyword>
<keyword evidence="13" id="KW-0325">Glycoprotein</keyword>
<keyword evidence="4" id="KW-1003">Cell membrane</keyword>
<feature type="domain" description="Neurotransmitter-gated ion-channel ligand-binding" evidence="20">
    <location>
        <begin position="30"/>
        <end position="232"/>
    </location>
</feature>
<dbReference type="Gene3D" id="1.20.58.390">
    <property type="entry name" value="Neurotransmitter-gated ion-channel transmembrane domain"/>
    <property type="match status" value="2"/>
</dbReference>
<evidence type="ECO:0000313" key="22">
    <source>
        <dbReference type="Ensembl" id="ENSNMLP00000001066.1"/>
    </source>
</evidence>
<keyword evidence="6 18" id="KW-0732">Signal</keyword>
<comment type="function">
    <text evidence="1">After binding acetylcholine, the AChR responds by an extensive change in conformation that affects all subunits and leads to opening of an ion-conducting channel across the plasma membrane.</text>
</comment>
<keyword evidence="10 18" id="KW-0472">Membrane</keyword>
<evidence type="ECO:0000256" key="7">
    <source>
        <dbReference type="ARBA" id="ARBA00022989"/>
    </source>
</evidence>
<dbReference type="SUPFAM" id="SSF90112">
    <property type="entry name" value="Neurotransmitter-gated ion-channel transmembrane pore"/>
    <property type="match status" value="1"/>
</dbReference>
<dbReference type="CDD" id="cd19064">
    <property type="entry name" value="LGIC_TM_nAChR"/>
    <property type="match status" value="1"/>
</dbReference>
<feature type="domain" description="Neurotransmitter-gated ion-channel transmembrane" evidence="21">
    <location>
        <begin position="240"/>
        <end position="456"/>
    </location>
</feature>
<evidence type="ECO:0000256" key="1">
    <source>
        <dbReference type="ARBA" id="ARBA00003328"/>
    </source>
</evidence>
<dbReference type="FunFam" id="2.70.170.10:FF:000005">
    <property type="entry name" value="Neuronal nicotinic acetylcholine receptor alpha4 subunit"/>
    <property type="match status" value="1"/>
</dbReference>
<dbReference type="PANTHER" id="PTHR18945">
    <property type="entry name" value="NEUROTRANSMITTER GATED ION CHANNEL"/>
    <property type="match status" value="1"/>
</dbReference>
<keyword evidence="9 18" id="KW-0406">Ion transport</keyword>
<dbReference type="GO" id="GO:0004888">
    <property type="term" value="F:transmembrane signaling receptor activity"/>
    <property type="evidence" value="ECO:0007669"/>
    <property type="project" value="InterPro"/>
</dbReference>
<evidence type="ECO:0000256" key="14">
    <source>
        <dbReference type="ARBA" id="ARBA00023257"/>
    </source>
</evidence>
<feature type="transmembrane region" description="Helical" evidence="18">
    <location>
        <begin position="299"/>
        <end position="320"/>
    </location>
</feature>
<evidence type="ECO:0000256" key="4">
    <source>
        <dbReference type="ARBA" id="ARBA00022475"/>
    </source>
</evidence>
<evidence type="ECO:0000256" key="16">
    <source>
        <dbReference type="ARBA" id="ARBA00023303"/>
    </source>
</evidence>
<dbReference type="PRINTS" id="PR00254">
    <property type="entry name" value="NICOTINICR"/>
</dbReference>
<dbReference type="PROSITE" id="PS00236">
    <property type="entry name" value="NEUROTR_ION_CHANNEL"/>
    <property type="match status" value="1"/>
</dbReference>
<feature type="chain" id="PRO_5034371130" evidence="18">
    <location>
        <begin position="24"/>
        <end position="468"/>
    </location>
</feature>
<keyword evidence="12" id="KW-0675">Receptor</keyword>
<reference evidence="22" key="2">
    <citation type="submission" date="2025-09" db="UniProtKB">
        <authorList>
            <consortium name="Ensembl"/>
        </authorList>
    </citation>
    <scope>IDENTIFICATION</scope>
</reference>
<evidence type="ECO:0000256" key="8">
    <source>
        <dbReference type="ARBA" id="ARBA00023018"/>
    </source>
</evidence>
<reference evidence="22" key="1">
    <citation type="submission" date="2025-08" db="UniProtKB">
        <authorList>
            <consortium name="Ensembl"/>
        </authorList>
    </citation>
    <scope>IDENTIFICATION</scope>
</reference>
<keyword evidence="23" id="KW-1185">Reference proteome</keyword>
<feature type="transmembrane region" description="Helical" evidence="18">
    <location>
        <begin position="269"/>
        <end position="287"/>
    </location>
</feature>
<dbReference type="SUPFAM" id="SSF63712">
    <property type="entry name" value="Nicotinic receptor ligand binding domain-like"/>
    <property type="match status" value="1"/>
</dbReference>
<evidence type="ECO:0000256" key="6">
    <source>
        <dbReference type="ARBA" id="ARBA00022729"/>
    </source>
</evidence>
<evidence type="ECO:0000256" key="18">
    <source>
        <dbReference type="RuleBase" id="RU000687"/>
    </source>
</evidence>
<sequence length="468" mass="54181">RILWGSGVLGVALSLTLVPPSFMSLAELEDSLLRNLFRGYQKWVRPVHHSNDTITVRFGLKISQLVDVDEKNQLMTTNVWLWQEWIDVKLKWDPDEYGGITSIRVPSETIWLPDIVLYENADGRFEGSLMTKAIVRWDGTITWTPPASYKSSCTMDVTFFPFDRQNCSMKFGSWTYDGDMVDLVLVDNYVNRKDFFDNGEWEILNATGVRGSRRDEVYWYPFITYSFILKRLPLFYTLFLIIPCLGLSFLTVLVFYLPSDEGEKLSLSTSVLVSLTVFLLVIEEIIPSSSKVIPLIGEYLLFIMIFVTFSIIVTVFVINVHHRSSTTYHPMAPWVKSLFLQRLPRLLCMRGHTDRYHYPDIELRSPEPKPRRGVRRGVPGHSSGQQRCTVGAREEEDWLTMLERATNSVRYISRHIKKEHFIREVVQDWKFVAQVLDRIFLWAFLTVSILGTVLIFTPALLLFFSSPS</sequence>
<feature type="signal peptide" evidence="18">
    <location>
        <begin position="1"/>
        <end position="23"/>
    </location>
</feature>
<evidence type="ECO:0000256" key="10">
    <source>
        <dbReference type="ARBA" id="ARBA00023136"/>
    </source>
</evidence>
<dbReference type="Ensembl" id="ENSNMLT00000001239.1">
    <property type="protein sequence ID" value="ENSNMLP00000001066.1"/>
    <property type="gene ID" value="ENSNMLG00000000824.1"/>
</dbReference>
<organism evidence="22 23">
    <name type="scientific">Neogobius melanostomus</name>
    <name type="common">round goby</name>
    <dbReference type="NCBI Taxonomy" id="47308"/>
    <lineage>
        <taxon>Eukaryota</taxon>
        <taxon>Metazoa</taxon>
        <taxon>Chordata</taxon>
        <taxon>Craniata</taxon>
        <taxon>Vertebrata</taxon>
        <taxon>Euteleostomi</taxon>
        <taxon>Actinopterygii</taxon>
        <taxon>Neopterygii</taxon>
        <taxon>Teleostei</taxon>
        <taxon>Neoteleostei</taxon>
        <taxon>Acanthomorphata</taxon>
        <taxon>Gobiaria</taxon>
        <taxon>Gobiiformes</taxon>
        <taxon>Gobioidei</taxon>
        <taxon>Gobiidae</taxon>
        <taxon>Benthophilinae</taxon>
        <taxon>Neogobiini</taxon>
        <taxon>Neogobius</taxon>
    </lineage>
</organism>
<dbReference type="NCBIfam" id="TIGR00860">
    <property type="entry name" value="LIC"/>
    <property type="match status" value="1"/>
</dbReference>
<dbReference type="InterPro" id="IPR006201">
    <property type="entry name" value="Neur_channel"/>
</dbReference>
<evidence type="ECO:0000256" key="13">
    <source>
        <dbReference type="ARBA" id="ARBA00023180"/>
    </source>
</evidence>
<keyword evidence="5 18" id="KW-0812">Transmembrane</keyword>
<keyword evidence="16 18" id="KW-0407">Ion channel</keyword>
<evidence type="ECO:0000256" key="15">
    <source>
        <dbReference type="ARBA" id="ARBA00023286"/>
    </source>
</evidence>
<protein>
    <submittedName>
        <fullName evidence="22">Cholinergic receptor, nicotinic, beta polypeptide 3a</fullName>
    </submittedName>
</protein>
<keyword evidence="3 18" id="KW-0813">Transport</keyword>
<dbReference type="InterPro" id="IPR036734">
    <property type="entry name" value="Neur_chan_lig-bd_sf"/>
</dbReference>
<evidence type="ECO:0000259" key="20">
    <source>
        <dbReference type="Pfam" id="PF02931"/>
    </source>
</evidence>
<evidence type="ECO:0000313" key="23">
    <source>
        <dbReference type="Proteomes" id="UP000694523"/>
    </source>
</evidence>
<dbReference type="InterPro" id="IPR006202">
    <property type="entry name" value="Neur_chan_lig-bd"/>
</dbReference>
<evidence type="ECO:0000256" key="19">
    <source>
        <dbReference type="SAM" id="MobiDB-lite"/>
    </source>
</evidence>
<evidence type="ECO:0000256" key="9">
    <source>
        <dbReference type="ARBA" id="ARBA00023065"/>
    </source>
</evidence>
<evidence type="ECO:0000256" key="11">
    <source>
        <dbReference type="ARBA" id="ARBA00023157"/>
    </source>
</evidence>
<evidence type="ECO:0000256" key="3">
    <source>
        <dbReference type="ARBA" id="ARBA00022448"/>
    </source>
</evidence>
<dbReference type="InterPro" id="IPR006029">
    <property type="entry name" value="Neurotrans-gated_channel_TM"/>
</dbReference>
<dbReference type="Pfam" id="PF02931">
    <property type="entry name" value="Neur_chan_LBD"/>
    <property type="match status" value="1"/>
</dbReference>
<dbReference type="AlphaFoldDB" id="A0A8C6S6R9"/>
<comment type="subcellular location">
    <subcellularLocation>
        <location evidence="17">Postsynaptic cell membrane</location>
        <topology evidence="17">Multi-pass membrane protein</topology>
    </subcellularLocation>
</comment>
<dbReference type="PRINTS" id="PR00252">
    <property type="entry name" value="NRIONCHANNEL"/>
</dbReference>
<evidence type="ECO:0000256" key="17">
    <source>
        <dbReference type="ARBA" id="ARBA00034104"/>
    </source>
</evidence>
<dbReference type="GO" id="GO:0045211">
    <property type="term" value="C:postsynaptic membrane"/>
    <property type="evidence" value="ECO:0007669"/>
    <property type="project" value="UniProtKB-SubCell"/>
</dbReference>
<keyword evidence="11" id="KW-1015">Disulfide bond</keyword>
<keyword evidence="7 18" id="KW-1133">Transmembrane helix</keyword>